<accession>A0AAE0HX35</accession>
<dbReference type="PROSITE" id="PS51819">
    <property type="entry name" value="VOC"/>
    <property type="match status" value="1"/>
</dbReference>
<proteinExistence type="predicted"/>
<organism evidence="2 3">
    <name type="scientific">Apodospora peruviana</name>
    <dbReference type="NCBI Taxonomy" id="516989"/>
    <lineage>
        <taxon>Eukaryota</taxon>
        <taxon>Fungi</taxon>
        <taxon>Dikarya</taxon>
        <taxon>Ascomycota</taxon>
        <taxon>Pezizomycotina</taxon>
        <taxon>Sordariomycetes</taxon>
        <taxon>Sordariomycetidae</taxon>
        <taxon>Sordariales</taxon>
        <taxon>Lasiosphaeriaceae</taxon>
        <taxon>Apodospora</taxon>
    </lineage>
</organism>
<sequence length="150" mass="16112">MIDHVGIEVPASKYTETIAWYEAVLFPLGYRKAFTLANGELVGFRDNRNGDNVDWWVSSRGVDSGVDEVNVTTHVAFCAKDRATVDNFHRIGIAAGGKNSGDPGVRSAYHANYYGAFVLDPAGNKIEAVCHAGAAARRGFVSASDVESSE</sequence>
<keyword evidence="3" id="KW-1185">Reference proteome</keyword>
<dbReference type="InterPro" id="IPR037523">
    <property type="entry name" value="VOC_core"/>
</dbReference>
<dbReference type="InterPro" id="IPR029068">
    <property type="entry name" value="Glyas_Bleomycin-R_OHBP_Dase"/>
</dbReference>
<protein>
    <submittedName>
        <fullName evidence="2">Glyoxalase/bleomycin resistance protein/dioxygenase-like protein</fullName>
    </submittedName>
</protein>
<reference evidence="2" key="1">
    <citation type="journal article" date="2023" name="Mol. Phylogenet. Evol.">
        <title>Genome-scale phylogeny and comparative genomics of the fungal order Sordariales.</title>
        <authorList>
            <person name="Hensen N."/>
            <person name="Bonometti L."/>
            <person name="Westerberg I."/>
            <person name="Brannstrom I.O."/>
            <person name="Guillou S."/>
            <person name="Cros-Aarteil S."/>
            <person name="Calhoun S."/>
            <person name="Haridas S."/>
            <person name="Kuo A."/>
            <person name="Mondo S."/>
            <person name="Pangilinan J."/>
            <person name="Riley R."/>
            <person name="LaButti K."/>
            <person name="Andreopoulos B."/>
            <person name="Lipzen A."/>
            <person name="Chen C."/>
            <person name="Yan M."/>
            <person name="Daum C."/>
            <person name="Ng V."/>
            <person name="Clum A."/>
            <person name="Steindorff A."/>
            <person name="Ohm R.A."/>
            <person name="Martin F."/>
            <person name="Silar P."/>
            <person name="Natvig D.O."/>
            <person name="Lalanne C."/>
            <person name="Gautier V."/>
            <person name="Ament-Velasquez S.L."/>
            <person name="Kruys A."/>
            <person name="Hutchinson M.I."/>
            <person name="Powell A.J."/>
            <person name="Barry K."/>
            <person name="Miller A.N."/>
            <person name="Grigoriev I.V."/>
            <person name="Debuchy R."/>
            <person name="Gladieux P."/>
            <person name="Hiltunen Thoren M."/>
            <person name="Johannesson H."/>
        </authorList>
    </citation>
    <scope>NUCLEOTIDE SEQUENCE</scope>
    <source>
        <strain evidence="2">CBS 118394</strain>
    </source>
</reference>
<evidence type="ECO:0000313" key="2">
    <source>
        <dbReference type="EMBL" id="KAK3314189.1"/>
    </source>
</evidence>
<dbReference type="EMBL" id="JAUEDM010000007">
    <property type="protein sequence ID" value="KAK3314189.1"/>
    <property type="molecule type" value="Genomic_DNA"/>
</dbReference>
<comment type="caution">
    <text evidence="2">The sequence shown here is derived from an EMBL/GenBank/DDBJ whole genome shotgun (WGS) entry which is preliminary data.</text>
</comment>
<evidence type="ECO:0000259" key="1">
    <source>
        <dbReference type="PROSITE" id="PS51819"/>
    </source>
</evidence>
<dbReference type="AlphaFoldDB" id="A0AAE0HX35"/>
<dbReference type="SUPFAM" id="SSF54593">
    <property type="entry name" value="Glyoxalase/Bleomycin resistance protein/Dihydroxybiphenyl dioxygenase"/>
    <property type="match status" value="1"/>
</dbReference>
<dbReference type="Proteomes" id="UP001283341">
    <property type="component" value="Unassembled WGS sequence"/>
</dbReference>
<dbReference type="Gene3D" id="3.10.180.10">
    <property type="entry name" value="2,3-Dihydroxybiphenyl 1,2-Dioxygenase, domain 1"/>
    <property type="match status" value="1"/>
</dbReference>
<feature type="domain" description="VOC" evidence="1">
    <location>
        <begin position="1"/>
        <end position="131"/>
    </location>
</feature>
<dbReference type="CDD" id="cd07262">
    <property type="entry name" value="VOC_like"/>
    <property type="match status" value="1"/>
</dbReference>
<evidence type="ECO:0000313" key="3">
    <source>
        <dbReference type="Proteomes" id="UP001283341"/>
    </source>
</evidence>
<dbReference type="PANTHER" id="PTHR35006:SF2">
    <property type="entry name" value="GLYOXALASE FAMILY PROTEIN (AFU_ORTHOLOGUE AFUA_5G14830)"/>
    <property type="match status" value="1"/>
</dbReference>
<dbReference type="PANTHER" id="PTHR35006">
    <property type="entry name" value="GLYOXALASE FAMILY PROTEIN (AFU_ORTHOLOGUE AFUA_5G14830)"/>
    <property type="match status" value="1"/>
</dbReference>
<reference evidence="2" key="2">
    <citation type="submission" date="2023-06" db="EMBL/GenBank/DDBJ databases">
        <authorList>
            <consortium name="Lawrence Berkeley National Laboratory"/>
            <person name="Haridas S."/>
            <person name="Hensen N."/>
            <person name="Bonometti L."/>
            <person name="Westerberg I."/>
            <person name="Brannstrom I.O."/>
            <person name="Guillou S."/>
            <person name="Cros-Aarteil S."/>
            <person name="Calhoun S."/>
            <person name="Kuo A."/>
            <person name="Mondo S."/>
            <person name="Pangilinan J."/>
            <person name="Riley R."/>
            <person name="Labutti K."/>
            <person name="Andreopoulos B."/>
            <person name="Lipzen A."/>
            <person name="Chen C."/>
            <person name="Yanf M."/>
            <person name="Daum C."/>
            <person name="Ng V."/>
            <person name="Clum A."/>
            <person name="Steindorff A."/>
            <person name="Ohm R."/>
            <person name="Martin F."/>
            <person name="Silar P."/>
            <person name="Natvig D."/>
            <person name="Lalanne C."/>
            <person name="Gautier V."/>
            <person name="Ament-Velasquez S.L."/>
            <person name="Kruys A."/>
            <person name="Hutchinson M.I."/>
            <person name="Powell A.J."/>
            <person name="Barry K."/>
            <person name="Miller A.N."/>
            <person name="Grigoriev I.V."/>
            <person name="Debuchy R."/>
            <person name="Gladieux P."/>
            <person name="Thoren M.H."/>
            <person name="Johannesson H."/>
        </authorList>
    </citation>
    <scope>NUCLEOTIDE SEQUENCE</scope>
    <source>
        <strain evidence="2">CBS 118394</strain>
    </source>
</reference>
<gene>
    <name evidence="2" type="ORF">B0H66DRAFT_607421</name>
</gene>
<name>A0AAE0HX35_9PEZI</name>